<dbReference type="AlphaFoldDB" id="A0A366IFS8"/>
<dbReference type="EMBL" id="QNSB01000015">
    <property type="protein sequence ID" value="RBP68729.1"/>
    <property type="molecule type" value="Genomic_DNA"/>
</dbReference>
<dbReference type="CDD" id="cd03441">
    <property type="entry name" value="R_hydratase_like"/>
    <property type="match status" value="1"/>
</dbReference>
<dbReference type="Pfam" id="PF13452">
    <property type="entry name" value="FAS1_DH_region"/>
    <property type="match status" value="1"/>
</dbReference>
<evidence type="ECO:0000256" key="1">
    <source>
        <dbReference type="HAMAP-Rule" id="MF_00799"/>
    </source>
</evidence>
<sequence length="148" mass="15928">MPVNTDKQGSSYRLPRPYEVSREAIAEFARATGARADCHVDAEAARTLGYPDVIAPTTFAVIVAQRSESAYIRDPESGIDFSRVVHGSEQFTYTRPIVAGDRLDATTHVDGVRAAGSNAMITTRTEITDAEEAPVVTVTSTIVVRGDV</sequence>
<dbReference type="Gene3D" id="3.10.129.10">
    <property type="entry name" value="Hotdog Thioesterase"/>
    <property type="match status" value="1"/>
</dbReference>
<dbReference type="InterPro" id="IPR050965">
    <property type="entry name" value="UPF0336/Enoyl-CoA_hydratase"/>
</dbReference>
<proteinExistence type="inferred from homology"/>
<dbReference type="InterPro" id="IPR016709">
    <property type="entry name" value="HadA-like"/>
</dbReference>
<dbReference type="HAMAP" id="MF_00799">
    <property type="entry name" value="UPF0336"/>
    <property type="match status" value="1"/>
</dbReference>
<evidence type="ECO:0000259" key="2">
    <source>
        <dbReference type="Pfam" id="PF13452"/>
    </source>
</evidence>
<comment type="caution">
    <text evidence="3">The sequence shown here is derived from an EMBL/GenBank/DDBJ whole genome shotgun (WGS) entry which is preliminary data.</text>
</comment>
<dbReference type="GO" id="GO:0019171">
    <property type="term" value="F:(3R)-hydroxyacyl-[acyl-carrier-protein] dehydratase activity"/>
    <property type="evidence" value="ECO:0007669"/>
    <property type="project" value="TreeGrafter"/>
</dbReference>
<dbReference type="GO" id="GO:0006633">
    <property type="term" value="P:fatty acid biosynthetic process"/>
    <property type="evidence" value="ECO:0007669"/>
    <property type="project" value="TreeGrafter"/>
</dbReference>
<protein>
    <recommendedName>
        <fullName evidence="1">UPF0336 protein DFO65_1155</fullName>
    </recommendedName>
</protein>
<organism evidence="3 4">
    <name type="scientific">Brevibacterium celere</name>
    <dbReference type="NCBI Taxonomy" id="225845"/>
    <lineage>
        <taxon>Bacteria</taxon>
        <taxon>Bacillati</taxon>
        <taxon>Actinomycetota</taxon>
        <taxon>Actinomycetes</taxon>
        <taxon>Micrococcales</taxon>
        <taxon>Brevibacteriaceae</taxon>
        <taxon>Brevibacterium</taxon>
    </lineage>
</organism>
<dbReference type="PANTHER" id="PTHR43437">
    <property type="entry name" value="HYDROXYACYL-THIOESTER DEHYDRATASE TYPE 2, MITOCHONDRIAL-RELATED"/>
    <property type="match status" value="1"/>
</dbReference>
<dbReference type="PIRSF" id="PIRSF018072">
    <property type="entry name" value="UCP018072"/>
    <property type="match status" value="1"/>
</dbReference>
<evidence type="ECO:0000313" key="4">
    <source>
        <dbReference type="Proteomes" id="UP000253509"/>
    </source>
</evidence>
<dbReference type="InterPro" id="IPR029069">
    <property type="entry name" value="HotDog_dom_sf"/>
</dbReference>
<dbReference type="Proteomes" id="UP000253509">
    <property type="component" value="Unassembled WGS sequence"/>
</dbReference>
<dbReference type="RefSeq" id="WP_113905403.1">
    <property type="nucleotide sequence ID" value="NZ_QNSB01000015.1"/>
</dbReference>
<feature type="domain" description="FAS1-like dehydratase" evidence="2">
    <location>
        <begin position="15"/>
        <end position="137"/>
    </location>
</feature>
<gene>
    <name evidence="3" type="ORF">DFO65_1155</name>
</gene>
<reference evidence="3 4" key="1">
    <citation type="submission" date="2018-06" db="EMBL/GenBank/DDBJ databases">
        <title>Freshwater and sediment microbial communities from various areas in North America, analyzing microbe dynamics in response to fracking.</title>
        <authorList>
            <person name="Lamendella R."/>
        </authorList>
    </citation>
    <scope>NUCLEOTIDE SEQUENCE [LARGE SCALE GENOMIC DNA]</scope>
    <source>
        <strain evidence="3 4">3b_TX</strain>
    </source>
</reference>
<dbReference type="PANTHER" id="PTHR43437:SF3">
    <property type="entry name" value="HYDROXYACYL-THIOESTER DEHYDRATASE TYPE 2, MITOCHONDRIAL"/>
    <property type="match status" value="1"/>
</dbReference>
<dbReference type="InterPro" id="IPR039569">
    <property type="entry name" value="FAS1-like_DH_region"/>
</dbReference>
<name>A0A366IFS8_9MICO</name>
<accession>A0A366IFS8</accession>
<keyword evidence="4" id="KW-1185">Reference proteome</keyword>
<evidence type="ECO:0000313" key="3">
    <source>
        <dbReference type="EMBL" id="RBP68729.1"/>
    </source>
</evidence>
<comment type="similarity">
    <text evidence="1">Belongs to the UPF0336 family.</text>
</comment>
<dbReference type="SUPFAM" id="SSF54637">
    <property type="entry name" value="Thioesterase/thiol ester dehydrase-isomerase"/>
    <property type="match status" value="1"/>
</dbReference>